<gene>
    <name evidence="1" type="primary">Spo0M</name>
    <name evidence="1" type="ordered locus">PTH_1460</name>
</gene>
<evidence type="ECO:0000313" key="1">
    <source>
        <dbReference type="EMBL" id="BAF59641.1"/>
    </source>
</evidence>
<dbReference type="EMBL" id="AP009389">
    <property type="protein sequence ID" value="BAF59641.1"/>
    <property type="molecule type" value="Genomic_DNA"/>
</dbReference>
<keyword evidence="2" id="KW-1185">Reference proteome</keyword>
<dbReference type="eggNOG" id="COG4326">
    <property type="taxonomic scope" value="Bacteria"/>
</dbReference>
<dbReference type="HOGENOM" id="CLU_057336_1_0_9"/>
<dbReference type="PANTHER" id="PTHR40053">
    <property type="entry name" value="SPORULATION-CONTROL PROTEIN SPO0M"/>
    <property type="match status" value="1"/>
</dbReference>
<name>A5D298_PELTS</name>
<protein>
    <submittedName>
        <fullName evidence="1">Sporulation control protein</fullName>
    </submittedName>
</protein>
<dbReference type="KEGG" id="pth:PTH_1460"/>
<sequence>MLKKLLAGIGIGAASVNLEIPQPRVPIGGTVSGTVKVRGGSVDQKIEQIYITLVLDSSYKHDDETRHLRQEIGTVKVSDGMLVKANSPEVSIPVQLRLPYSIPISKGRSKYYFITGLDIKSAVDPKDQDEIVVLPNTYMQMFFDAVRLLGFREKPFSGDYNGRFQAFEYRPTSFMAGKLDEIEVYLNATEFALNVVMQIDKKVRGFWGKIADDLDLDERHVGFAFNYREMQNPNKVAARIKEIIEDEYRKISF</sequence>
<dbReference type="Proteomes" id="UP000006556">
    <property type="component" value="Chromosome"/>
</dbReference>
<dbReference type="AlphaFoldDB" id="A5D298"/>
<dbReference type="PANTHER" id="PTHR40053:SF1">
    <property type="entry name" value="SPORULATION-CONTROL PROTEIN SPO0M"/>
    <property type="match status" value="1"/>
</dbReference>
<dbReference type="STRING" id="370438.PTH_1460"/>
<organism evidence="1 2">
    <name type="scientific">Pelotomaculum thermopropionicum (strain DSM 13744 / JCM 10971 / SI)</name>
    <dbReference type="NCBI Taxonomy" id="370438"/>
    <lineage>
        <taxon>Bacteria</taxon>
        <taxon>Bacillati</taxon>
        <taxon>Bacillota</taxon>
        <taxon>Clostridia</taxon>
        <taxon>Eubacteriales</taxon>
        <taxon>Desulfotomaculaceae</taxon>
        <taxon>Pelotomaculum</taxon>
    </lineage>
</organism>
<accession>A5D298</accession>
<dbReference type="Pfam" id="PF07070">
    <property type="entry name" value="Spo0M"/>
    <property type="match status" value="1"/>
</dbReference>
<dbReference type="InterPro" id="IPR009776">
    <property type="entry name" value="Spore_0_M"/>
</dbReference>
<reference evidence="2" key="1">
    <citation type="journal article" date="2008" name="Genome Res.">
        <title>The genome of Pelotomaculum thermopropionicum reveals niche-associated evolution in anaerobic microbiota.</title>
        <authorList>
            <person name="Kosaka T."/>
            <person name="Kato S."/>
            <person name="Shimoyama T."/>
            <person name="Ishii S."/>
            <person name="Abe T."/>
            <person name="Watanabe K."/>
        </authorList>
    </citation>
    <scope>NUCLEOTIDE SEQUENCE [LARGE SCALE GENOMIC DNA]</scope>
    <source>
        <strain evidence="2">DSM 13744 / JCM 10971 / SI</strain>
    </source>
</reference>
<evidence type="ECO:0000313" key="2">
    <source>
        <dbReference type="Proteomes" id="UP000006556"/>
    </source>
</evidence>
<proteinExistence type="predicted"/>